<evidence type="ECO:0000256" key="9">
    <source>
        <dbReference type="ARBA" id="ARBA00023170"/>
    </source>
</evidence>
<dbReference type="Pfam" id="PF00060">
    <property type="entry name" value="Lig_chan"/>
    <property type="match status" value="1"/>
</dbReference>
<dbReference type="InterPro" id="IPR052192">
    <property type="entry name" value="Insect_Ionotropic_Sensory_Rcpt"/>
</dbReference>
<evidence type="ECO:0000256" key="13">
    <source>
        <dbReference type="SAM" id="Phobius"/>
    </source>
</evidence>
<evidence type="ECO:0000256" key="4">
    <source>
        <dbReference type="ARBA" id="ARBA00022475"/>
    </source>
</evidence>
<reference evidence="16 17" key="1">
    <citation type="submission" date="2015-04" db="EMBL/GenBank/DDBJ databases">
        <authorList>
            <person name="Syromyatnikov M.Y."/>
            <person name="Popov V.N."/>
        </authorList>
    </citation>
    <scope>NUCLEOTIDE SEQUENCE [LARGE SCALE GENOMIC DNA]</scope>
</reference>
<evidence type="ECO:0000256" key="7">
    <source>
        <dbReference type="ARBA" id="ARBA00023065"/>
    </source>
</evidence>
<evidence type="ECO:0000256" key="8">
    <source>
        <dbReference type="ARBA" id="ARBA00023136"/>
    </source>
</evidence>
<dbReference type="InterPro" id="IPR001320">
    <property type="entry name" value="Iontro_rcpt_C"/>
</dbReference>
<keyword evidence="11" id="KW-1071">Ligand-gated ion channel</keyword>
<dbReference type="PANTHER" id="PTHR42643">
    <property type="entry name" value="IONOTROPIC RECEPTOR 20A-RELATED"/>
    <property type="match status" value="1"/>
</dbReference>
<dbReference type="Pfam" id="PF24061">
    <property type="entry name" value="LBD_receptor"/>
    <property type="match status" value="1"/>
</dbReference>
<dbReference type="Gene3D" id="1.10.287.70">
    <property type="match status" value="1"/>
</dbReference>
<evidence type="ECO:0000256" key="6">
    <source>
        <dbReference type="ARBA" id="ARBA00022989"/>
    </source>
</evidence>
<keyword evidence="6 13" id="KW-1133">Transmembrane helix</keyword>
<dbReference type="InterPro" id="IPR019594">
    <property type="entry name" value="Glu/Gly-bd"/>
</dbReference>
<dbReference type="InterPro" id="IPR056198">
    <property type="entry name" value="LBD_receptor"/>
</dbReference>
<keyword evidence="4" id="KW-1003">Cell membrane</keyword>
<organism evidence="16 17">
    <name type="scientific">Clunio marinus</name>
    <dbReference type="NCBI Taxonomy" id="568069"/>
    <lineage>
        <taxon>Eukaryota</taxon>
        <taxon>Metazoa</taxon>
        <taxon>Ecdysozoa</taxon>
        <taxon>Arthropoda</taxon>
        <taxon>Hexapoda</taxon>
        <taxon>Insecta</taxon>
        <taxon>Pterygota</taxon>
        <taxon>Neoptera</taxon>
        <taxon>Endopterygota</taxon>
        <taxon>Diptera</taxon>
        <taxon>Nematocera</taxon>
        <taxon>Chironomoidea</taxon>
        <taxon>Chironomidae</taxon>
        <taxon>Clunio</taxon>
    </lineage>
</organism>
<evidence type="ECO:0000256" key="11">
    <source>
        <dbReference type="ARBA" id="ARBA00023286"/>
    </source>
</evidence>
<dbReference type="GO" id="GO:0015276">
    <property type="term" value="F:ligand-gated monoatomic ion channel activity"/>
    <property type="evidence" value="ECO:0007669"/>
    <property type="project" value="InterPro"/>
</dbReference>
<accession>A0A1J1IBF6</accession>
<keyword evidence="17" id="KW-1185">Reference proteome</keyword>
<dbReference type="AlphaFoldDB" id="A0A1J1IBF6"/>
<dbReference type="SUPFAM" id="SSF53850">
    <property type="entry name" value="Periplasmic binding protein-like II"/>
    <property type="match status" value="1"/>
</dbReference>
<dbReference type="PANTHER" id="PTHR42643:SF30">
    <property type="entry name" value="IONOTROPIC RECEPTOR 40A-RELATED"/>
    <property type="match status" value="1"/>
</dbReference>
<keyword evidence="12" id="KW-0407">Ion channel</keyword>
<evidence type="ECO:0000256" key="3">
    <source>
        <dbReference type="ARBA" id="ARBA00022448"/>
    </source>
</evidence>
<feature type="transmembrane region" description="Helical" evidence="13">
    <location>
        <begin position="344"/>
        <end position="366"/>
    </location>
</feature>
<feature type="domain" description="Ionotropic glutamate receptor L-glutamate and glycine-binding" evidence="15">
    <location>
        <begin position="230"/>
        <end position="290"/>
    </location>
</feature>
<proteinExistence type="inferred from homology"/>
<keyword evidence="3" id="KW-0813">Transport</keyword>
<dbReference type="STRING" id="568069.A0A1J1IBF6"/>
<dbReference type="Proteomes" id="UP000183832">
    <property type="component" value="Unassembled WGS sequence"/>
</dbReference>
<evidence type="ECO:0000313" key="16">
    <source>
        <dbReference type="EMBL" id="CRK97568.1"/>
    </source>
</evidence>
<keyword evidence="10" id="KW-0325">Glycoprotein</keyword>
<evidence type="ECO:0000256" key="2">
    <source>
        <dbReference type="ARBA" id="ARBA00008685"/>
    </source>
</evidence>
<sequence>MWNKVFLILIALQSIEASKYLEPVKKPSMFLRPLKYIIEKYHDKFWENKHYSTVILFHKYPNHNHAIEDEVDNILTTIGAKIPIKVKGFSKDISTKTETRNLNIVFCQSVYAYNDFYAMILAKQFNPHSLFILVVTFDTTKYDYLFRMFDLFWKLSVSFIDILTISPDNPNDILAYTYAPFVGSCNNITIGTLNSYFAIHDKWISDDFFLPITKKIHGCPVRVATFDYPPYIMVKNDSNGKLTVDGIEGNILNTLSQMRDFTTEIILADKKWGEVYDNGTTTGIIELVVNRKADIAIGYLAISHERESLMTSGCVYYSSNLMWTIPPGEKFSPLQILMKPFQSPVWICFFTVLVLAFVIIGILNFFPTKFRHFVYGRNVRTPGLNVVNITFGGSLHRIPSRNFARTIFILFTFYCFVINNSYKGSLFLFMQGDYTNPPVSSTDELIKKDFQFYMIPEAKGFANDLHILKRTVYIKSQKDILELYGNLSDSKFKGAMMNTEEKWAHKNIESSPNNYYHRTKDVIYQQNLAIYRNKVSLFRWDFDNVVTRMLESGLINKWSKRFTDSDNLKKRDEQRKLPLNFEHFKGVFQLLGVGFLISFIVFIAEIFLHKLKSR</sequence>
<dbReference type="GO" id="GO:0050906">
    <property type="term" value="P:detection of stimulus involved in sensory perception"/>
    <property type="evidence" value="ECO:0007669"/>
    <property type="project" value="UniProtKB-ARBA"/>
</dbReference>
<evidence type="ECO:0000256" key="10">
    <source>
        <dbReference type="ARBA" id="ARBA00023180"/>
    </source>
</evidence>
<feature type="transmembrane region" description="Helical" evidence="13">
    <location>
        <begin position="587"/>
        <end position="608"/>
    </location>
</feature>
<evidence type="ECO:0000259" key="15">
    <source>
        <dbReference type="SMART" id="SM00918"/>
    </source>
</evidence>
<dbReference type="Pfam" id="PF10613">
    <property type="entry name" value="Lig_chan-Glu_bd"/>
    <property type="match status" value="1"/>
</dbReference>
<name>A0A1J1IBF6_9DIPT</name>
<keyword evidence="5 13" id="KW-0812">Transmembrane</keyword>
<feature type="chain" id="PRO_5009619079" evidence="14">
    <location>
        <begin position="18"/>
        <end position="614"/>
    </location>
</feature>
<evidence type="ECO:0000256" key="14">
    <source>
        <dbReference type="SAM" id="SignalP"/>
    </source>
</evidence>
<dbReference type="GO" id="GO:0005886">
    <property type="term" value="C:plasma membrane"/>
    <property type="evidence" value="ECO:0007669"/>
    <property type="project" value="UniProtKB-SubCell"/>
</dbReference>
<protein>
    <submittedName>
        <fullName evidence="16">CLUMA_CG010954, isoform A</fullName>
    </submittedName>
</protein>
<evidence type="ECO:0000313" key="17">
    <source>
        <dbReference type="Proteomes" id="UP000183832"/>
    </source>
</evidence>
<feature type="transmembrane region" description="Helical" evidence="13">
    <location>
        <begin position="403"/>
        <end position="422"/>
    </location>
</feature>
<gene>
    <name evidence="16" type="ORF">CLUMA_CG010954</name>
</gene>
<keyword evidence="9" id="KW-0675">Receptor</keyword>
<dbReference type="Gene3D" id="3.40.190.10">
    <property type="entry name" value="Periplasmic binding protein-like II"/>
    <property type="match status" value="1"/>
</dbReference>
<dbReference type="EMBL" id="CVRI01000047">
    <property type="protein sequence ID" value="CRK97568.1"/>
    <property type="molecule type" value="Genomic_DNA"/>
</dbReference>
<evidence type="ECO:0000256" key="1">
    <source>
        <dbReference type="ARBA" id="ARBA00004651"/>
    </source>
</evidence>
<keyword evidence="8 13" id="KW-0472">Membrane</keyword>
<keyword evidence="14" id="KW-0732">Signal</keyword>
<dbReference type="SMART" id="SM00918">
    <property type="entry name" value="Lig_chan-Glu_bd"/>
    <property type="match status" value="1"/>
</dbReference>
<comment type="subcellular location">
    <subcellularLocation>
        <location evidence="1">Cell membrane</location>
        <topology evidence="1">Multi-pass membrane protein</topology>
    </subcellularLocation>
</comment>
<keyword evidence="7" id="KW-0406">Ion transport</keyword>
<evidence type="ECO:0000256" key="12">
    <source>
        <dbReference type="ARBA" id="ARBA00023303"/>
    </source>
</evidence>
<comment type="similarity">
    <text evidence="2">Belongs to the glutamate-gated ion channel (TC 1.A.10.1) family.</text>
</comment>
<feature type="signal peptide" evidence="14">
    <location>
        <begin position="1"/>
        <end position="17"/>
    </location>
</feature>
<evidence type="ECO:0000256" key="5">
    <source>
        <dbReference type="ARBA" id="ARBA00022692"/>
    </source>
</evidence>
<dbReference type="OrthoDB" id="8050636at2759"/>